<dbReference type="Proteomes" id="UP001066276">
    <property type="component" value="Chromosome 4_2"/>
</dbReference>
<organism evidence="1 2">
    <name type="scientific">Pleurodeles waltl</name>
    <name type="common">Iberian ribbed newt</name>
    <dbReference type="NCBI Taxonomy" id="8319"/>
    <lineage>
        <taxon>Eukaryota</taxon>
        <taxon>Metazoa</taxon>
        <taxon>Chordata</taxon>
        <taxon>Craniata</taxon>
        <taxon>Vertebrata</taxon>
        <taxon>Euteleostomi</taxon>
        <taxon>Amphibia</taxon>
        <taxon>Batrachia</taxon>
        <taxon>Caudata</taxon>
        <taxon>Salamandroidea</taxon>
        <taxon>Salamandridae</taxon>
        <taxon>Pleurodelinae</taxon>
        <taxon>Pleurodeles</taxon>
    </lineage>
</organism>
<dbReference type="EMBL" id="JANPWB010000008">
    <property type="protein sequence ID" value="KAJ1164978.1"/>
    <property type="molecule type" value="Genomic_DNA"/>
</dbReference>
<dbReference type="AlphaFoldDB" id="A0AAV7SLL5"/>
<protein>
    <submittedName>
        <fullName evidence="1">Uncharacterized protein</fullName>
    </submittedName>
</protein>
<proteinExistence type="predicted"/>
<accession>A0AAV7SLL5</accession>
<keyword evidence="2" id="KW-1185">Reference proteome</keyword>
<name>A0AAV7SLL5_PLEWA</name>
<evidence type="ECO:0000313" key="1">
    <source>
        <dbReference type="EMBL" id="KAJ1164978.1"/>
    </source>
</evidence>
<comment type="caution">
    <text evidence="1">The sequence shown here is derived from an EMBL/GenBank/DDBJ whole genome shotgun (WGS) entry which is preliminary data.</text>
</comment>
<evidence type="ECO:0000313" key="2">
    <source>
        <dbReference type="Proteomes" id="UP001066276"/>
    </source>
</evidence>
<reference evidence="1" key="1">
    <citation type="journal article" date="2022" name="bioRxiv">
        <title>Sequencing and chromosome-scale assembly of the giantPleurodeles waltlgenome.</title>
        <authorList>
            <person name="Brown T."/>
            <person name="Elewa A."/>
            <person name="Iarovenko S."/>
            <person name="Subramanian E."/>
            <person name="Araus A.J."/>
            <person name="Petzold A."/>
            <person name="Susuki M."/>
            <person name="Suzuki K.-i.T."/>
            <person name="Hayashi T."/>
            <person name="Toyoda A."/>
            <person name="Oliveira C."/>
            <person name="Osipova E."/>
            <person name="Leigh N.D."/>
            <person name="Simon A."/>
            <person name="Yun M.H."/>
        </authorList>
    </citation>
    <scope>NUCLEOTIDE SEQUENCE</scope>
    <source>
        <strain evidence="1">20211129_DDA</strain>
        <tissue evidence="1">Liver</tissue>
    </source>
</reference>
<sequence length="102" mass="10749">MEELLCALKNPRPSVLGGGATVHPSVSCRVYCRAAVMGDNGRKCKDAPWCLGVLGDSASLVSRLAAPPRRSPPGAGESPDMYDACHQKLPCLLPYSVFHPGS</sequence>
<gene>
    <name evidence="1" type="ORF">NDU88_005408</name>
</gene>